<keyword evidence="2" id="KW-1185">Reference proteome</keyword>
<sequence>MHRGRGSNSYRGRWRGGGQTPRPGDSWNRGRNSTPKPKVTTPPTPPTGRLIVEITTDNLPNHNIQADDAKINNVNFAASYSLVDQHSSKIIIPGQPATWKPPQLPAQLPPDYGDYLRDHNGARFKHPLQPTVQSLFALNKSFDPSNIDIVGCASSLGDILRFTRSVESTFRFDVEMVGNTLFMVRNHQKEVIPDVRGYGHSFLDSFTSHEDKLKKTESHQRVISYSFGGLKCVLRFECDGYFADKDGELDATASELKDLNLPKTPTSNLIQSEKSGKAVPQESIIEIKTRSQAKGTLDMNEQLPRLWLRQIPNLITAYHFRGKFADVQEQAVKQDTLSWEAEHEAELQSFASILRQLIVEVKRASHLKLELCRTGLGPLELREQSGVQREALPAYWKDKWAGEYREDPDGEDGPSDTCAHSDRCPSLSQSGESSDTEGSGGDDDDDDDFALDYTACDFTTCGYCGHCA</sequence>
<dbReference type="EMBL" id="MU393465">
    <property type="protein sequence ID" value="KAI4865902.1"/>
    <property type="molecule type" value="Genomic_DNA"/>
</dbReference>
<gene>
    <name evidence="1" type="ORF">F4820DRAFT_274102</name>
</gene>
<comment type="caution">
    <text evidence="1">The sequence shown here is derived from an EMBL/GenBank/DDBJ whole genome shotgun (WGS) entry which is preliminary data.</text>
</comment>
<name>A0ACB9Z339_9PEZI</name>
<reference evidence="1 2" key="1">
    <citation type="journal article" date="2022" name="New Phytol.">
        <title>Ecological generalism drives hyperdiversity of secondary metabolite gene clusters in xylarialean endophytes.</title>
        <authorList>
            <person name="Franco M.E.E."/>
            <person name="Wisecaver J.H."/>
            <person name="Arnold A.E."/>
            <person name="Ju Y.M."/>
            <person name="Slot J.C."/>
            <person name="Ahrendt S."/>
            <person name="Moore L.P."/>
            <person name="Eastman K.E."/>
            <person name="Scott K."/>
            <person name="Konkel Z."/>
            <person name="Mondo S.J."/>
            <person name="Kuo A."/>
            <person name="Hayes R.D."/>
            <person name="Haridas S."/>
            <person name="Andreopoulos B."/>
            <person name="Riley R."/>
            <person name="LaButti K."/>
            <person name="Pangilinan J."/>
            <person name="Lipzen A."/>
            <person name="Amirebrahimi M."/>
            <person name="Yan J."/>
            <person name="Adam C."/>
            <person name="Keymanesh K."/>
            <person name="Ng V."/>
            <person name="Louie K."/>
            <person name="Northen T."/>
            <person name="Drula E."/>
            <person name="Henrissat B."/>
            <person name="Hsieh H.M."/>
            <person name="Youens-Clark K."/>
            <person name="Lutzoni F."/>
            <person name="Miadlikowska J."/>
            <person name="Eastwood D.C."/>
            <person name="Hamelin R.C."/>
            <person name="Grigoriev I.V."/>
            <person name="U'Ren J.M."/>
        </authorList>
    </citation>
    <scope>NUCLEOTIDE SEQUENCE [LARGE SCALE GENOMIC DNA]</scope>
    <source>
        <strain evidence="1 2">CBS 119005</strain>
    </source>
</reference>
<evidence type="ECO:0000313" key="2">
    <source>
        <dbReference type="Proteomes" id="UP001497700"/>
    </source>
</evidence>
<evidence type="ECO:0000313" key="1">
    <source>
        <dbReference type="EMBL" id="KAI4865902.1"/>
    </source>
</evidence>
<proteinExistence type="predicted"/>
<protein>
    <submittedName>
        <fullName evidence="1">Uncharacterized protein</fullName>
    </submittedName>
</protein>
<dbReference type="Proteomes" id="UP001497700">
    <property type="component" value="Unassembled WGS sequence"/>
</dbReference>
<accession>A0ACB9Z339</accession>
<organism evidence="1 2">
    <name type="scientific">Hypoxylon rubiginosum</name>
    <dbReference type="NCBI Taxonomy" id="110542"/>
    <lineage>
        <taxon>Eukaryota</taxon>
        <taxon>Fungi</taxon>
        <taxon>Dikarya</taxon>
        <taxon>Ascomycota</taxon>
        <taxon>Pezizomycotina</taxon>
        <taxon>Sordariomycetes</taxon>
        <taxon>Xylariomycetidae</taxon>
        <taxon>Xylariales</taxon>
        <taxon>Hypoxylaceae</taxon>
        <taxon>Hypoxylon</taxon>
    </lineage>
</organism>